<evidence type="ECO:0008006" key="10">
    <source>
        <dbReference type="Google" id="ProtNLM"/>
    </source>
</evidence>
<evidence type="ECO:0000256" key="8">
    <source>
        <dbReference type="SAM" id="Phobius"/>
    </source>
</evidence>
<evidence type="ECO:0000256" key="2">
    <source>
        <dbReference type="ARBA" id="ARBA00022692"/>
    </source>
</evidence>
<keyword evidence="7 8" id="KW-0472">Membrane</keyword>
<keyword evidence="3" id="KW-0378">Hydrolase</keyword>
<accession>A0A1B6DMC8</accession>
<evidence type="ECO:0000256" key="7">
    <source>
        <dbReference type="ARBA" id="ARBA00023136"/>
    </source>
</evidence>
<protein>
    <recommendedName>
        <fullName evidence="10">FIT family protein</fullName>
    </recommendedName>
</protein>
<dbReference type="InterPro" id="IPR046401">
    <property type="entry name" value="FITM1/2"/>
</dbReference>
<evidence type="ECO:0000256" key="5">
    <source>
        <dbReference type="ARBA" id="ARBA00022989"/>
    </source>
</evidence>
<keyword evidence="5 8" id="KW-1133">Transmembrane helix</keyword>
<feature type="transmembrane region" description="Helical" evidence="8">
    <location>
        <begin position="333"/>
        <end position="351"/>
    </location>
</feature>
<dbReference type="AlphaFoldDB" id="A0A1B6DMC8"/>
<keyword evidence="6" id="KW-0443">Lipid metabolism</keyword>
<dbReference type="GO" id="GO:0034389">
    <property type="term" value="P:lipid droplet organization"/>
    <property type="evidence" value="ECO:0007669"/>
    <property type="project" value="InterPro"/>
</dbReference>
<feature type="transmembrane region" description="Helical" evidence="8">
    <location>
        <begin position="303"/>
        <end position="327"/>
    </location>
</feature>
<keyword evidence="4" id="KW-0256">Endoplasmic reticulum</keyword>
<organism evidence="9">
    <name type="scientific">Clastoptera arizonana</name>
    <name type="common">Arizona spittle bug</name>
    <dbReference type="NCBI Taxonomy" id="38151"/>
    <lineage>
        <taxon>Eukaryota</taxon>
        <taxon>Metazoa</taxon>
        <taxon>Ecdysozoa</taxon>
        <taxon>Arthropoda</taxon>
        <taxon>Hexapoda</taxon>
        <taxon>Insecta</taxon>
        <taxon>Pterygota</taxon>
        <taxon>Neoptera</taxon>
        <taxon>Paraneoptera</taxon>
        <taxon>Hemiptera</taxon>
        <taxon>Auchenorrhyncha</taxon>
        <taxon>Cercopoidea</taxon>
        <taxon>Clastopteridae</taxon>
        <taxon>Clastoptera</taxon>
    </lineage>
</organism>
<dbReference type="GO" id="GO:0005789">
    <property type="term" value="C:endoplasmic reticulum membrane"/>
    <property type="evidence" value="ECO:0007669"/>
    <property type="project" value="UniProtKB-SubCell"/>
</dbReference>
<dbReference type="HAMAP" id="MF_03230">
    <property type="entry name" value="FITM2"/>
    <property type="match status" value="1"/>
</dbReference>
<gene>
    <name evidence="9" type="ORF">g.41358</name>
</gene>
<dbReference type="GO" id="GO:0010945">
    <property type="term" value="F:coenzyme A diphosphatase activity"/>
    <property type="evidence" value="ECO:0007669"/>
    <property type="project" value="InterPro"/>
</dbReference>
<feature type="transmembrane region" description="Helical" evidence="8">
    <location>
        <begin position="181"/>
        <end position="203"/>
    </location>
</feature>
<evidence type="ECO:0000256" key="3">
    <source>
        <dbReference type="ARBA" id="ARBA00022801"/>
    </source>
</evidence>
<dbReference type="InterPro" id="IPR019388">
    <property type="entry name" value="FIT"/>
</dbReference>
<feature type="transmembrane region" description="Helical" evidence="8">
    <location>
        <begin position="147"/>
        <end position="169"/>
    </location>
</feature>
<dbReference type="GO" id="GO:0019915">
    <property type="term" value="P:lipid storage"/>
    <property type="evidence" value="ECO:0007669"/>
    <property type="project" value="InterPro"/>
</dbReference>
<name>A0A1B6DMC8_9HEMI</name>
<evidence type="ECO:0000256" key="1">
    <source>
        <dbReference type="ARBA" id="ARBA00004477"/>
    </source>
</evidence>
<dbReference type="PANTHER" id="PTHR23129">
    <property type="entry name" value="ACYL-COENZYME A DIPHOSPHATASE FITM2"/>
    <property type="match status" value="1"/>
</dbReference>
<feature type="transmembrane region" description="Helical" evidence="8">
    <location>
        <begin position="223"/>
        <end position="245"/>
    </location>
</feature>
<dbReference type="PANTHER" id="PTHR23129:SF0">
    <property type="entry name" value="ACYL-COENZYME A DIPHOSPHATASE FITM2"/>
    <property type="match status" value="1"/>
</dbReference>
<proteinExistence type="inferred from homology"/>
<keyword evidence="2 8" id="KW-0812">Transmembrane</keyword>
<feature type="transmembrane region" description="Helical" evidence="8">
    <location>
        <begin position="6"/>
        <end position="28"/>
    </location>
</feature>
<evidence type="ECO:0000313" key="9">
    <source>
        <dbReference type="EMBL" id="JAS26831.1"/>
    </source>
</evidence>
<dbReference type="Pfam" id="PF10261">
    <property type="entry name" value="FIT"/>
    <property type="match status" value="1"/>
</dbReference>
<dbReference type="EMBL" id="GEDC01010467">
    <property type="protein sequence ID" value="JAS26831.1"/>
    <property type="molecule type" value="Transcribed_RNA"/>
</dbReference>
<reference evidence="9" key="1">
    <citation type="submission" date="2015-12" db="EMBL/GenBank/DDBJ databases">
        <title>De novo transcriptome assembly of four potential Pierce s Disease insect vectors from Arizona vineyards.</title>
        <authorList>
            <person name="Tassone E.E."/>
        </authorList>
    </citation>
    <scope>NUCLEOTIDE SEQUENCE</scope>
</reference>
<feature type="transmembrane region" description="Helical" evidence="8">
    <location>
        <begin position="108"/>
        <end position="127"/>
    </location>
</feature>
<sequence>MCIHTHISVCVYIYLQKCGFIFIVLHFITMESLRHYQGHNIFVIVVVDPTNTKFNWNQAALDYNQDSIKWETKGTKPVQEPSSIPKVLLIMILHGCRKIVFVNTNLKVCIYLLSLFIISLLADVLPFPKTYFSHKDNIFNQYFVKMAWGWTLLLSVPFVMLTSTTYCCGNKDRIVKHMIRLAVATISWFLWVKFFSFVEGIIGRCNAKGDLLKTKSTCAEKGYHWQGFDISGHAFILIYSTLVLIEEARAIIGWEGINDMIRNEEYIRSSGNNESSNNLKKLSDKDLKTLKVLYEKNTPYIRFLFIMITFLIIIWDCMLLSTILYFHSMVEKFISGCVAVSIWLLTYRFWFTIPKYFSCMPGEGLFKYGDLRYLKETSSKKTTTNNKGQLPKFMGMPLLGLRNEIQFDKSDLKTENGFTTLNTS</sequence>
<evidence type="ECO:0000256" key="4">
    <source>
        <dbReference type="ARBA" id="ARBA00022824"/>
    </source>
</evidence>
<comment type="subcellular location">
    <subcellularLocation>
        <location evidence="1">Endoplasmic reticulum membrane</location>
        <topology evidence="1">Multi-pass membrane protein</topology>
    </subcellularLocation>
</comment>
<dbReference type="GO" id="GO:0008654">
    <property type="term" value="P:phospholipid biosynthetic process"/>
    <property type="evidence" value="ECO:0007669"/>
    <property type="project" value="TreeGrafter"/>
</dbReference>
<evidence type="ECO:0000256" key="6">
    <source>
        <dbReference type="ARBA" id="ARBA00023098"/>
    </source>
</evidence>